<evidence type="ECO:0000313" key="2">
    <source>
        <dbReference type="EMBL" id="CDW74287.1"/>
    </source>
</evidence>
<feature type="region of interest" description="Disordered" evidence="1">
    <location>
        <begin position="223"/>
        <end position="260"/>
    </location>
</feature>
<sequence length="376" mass="44674">MSQQKNLPHPRQLTKILNSHKLQQPLKINKTLIDLVQRDAHYQGLKDVQIPPLVIRKCEKYHEDRERVLRIIREKLIKQMGEKARVIRDERRERILNKSTNNQSRFLKKDRIDPEEDRAQKEIERQLRMDGQTGLQETDVFILKNVLEVLPQELFEQKLKKDSLDMDERDIHEMLLSYRSRKKPKTVQKQMVRTRSEFNLTKQTNLTKYDVVAQTKYLRSYFEKEKPESNSKSSSKQKFGLSRQKSFVNSSREAMTSSPQRDLFSLRKNSQSMSFYSGIKGYLGSRQFQSDELFEGMQPDLRKKMYQHMNQTQSLFQGAQISNQLQTNSIVNHGYLNFDKIRNQARYINSQFLRDLNAFRNKVQDKSFINGYGRNE</sequence>
<dbReference type="AlphaFoldDB" id="A0A077ZYM4"/>
<feature type="compositionally biased region" description="Polar residues" evidence="1">
    <location>
        <begin position="243"/>
        <end position="260"/>
    </location>
</feature>
<dbReference type="Proteomes" id="UP000039865">
    <property type="component" value="Unassembled WGS sequence"/>
</dbReference>
<name>A0A077ZYM4_STYLE</name>
<evidence type="ECO:0000256" key="1">
    <source>
        <dbReference type="SAM" id="MobiDB-lite"/>
    </source>
</evidence>
<evidence type="ECO:0000313" key="3">
    <source>
        <dbReference type="Proteomes" id="UP000039865"/>
    </source>
</evidence>
<gene>
    <name evidence="2" type="primary">Contig13695.g14602</name>
    <name evidence="2" type="ORF">STYLEM_3281</name>
</gene>
<reference evidence="2 3" key="1">
    <citation type="submission" date="2014-06" db="EMBL/GenBank/DDBJ databases">
        <authorList>
            <person name="Swart Estienne"/>
        </authorList>
    </citation>
    <scope>NUCLEOTIDE SEQUENCE [LARGE SCALE GENOMIC DNA]</scope>
    <source>
        <strain evidence="2 3">130c</strain>
    </source>
</reference>
<dbReference type="InParanoid" id="A0A077ZYM4"/>
<dbReference type="EMBL" id="CCKQ01003179">
    <property type="protein sequence ID" value="CDW74287.1"/>
    <property type="molecule type" value="Genomic_DNA"/>
</dbReference>
<proteinExistence type="predicted"/>
<organism evidence="2 3">
    <name type="scientific">Stylonychia lemnae</name>
    <name type="common">Ciliate</name>
    <dbReference type="NCBI Taxonomy" id="5949"/>
    <lineage>
        <taxon>Eukaryota</taxon>
        <taxon>Sar</taxon>
        <taxon>Alveolata</taxon>
        <taxon>Ciliophora</taxon>
        <taxon>Intramacronucleata</taxon>
        <taxon>Spirotrichea</taxon>
        <taxon>Stichotrichia</taxon>
        <taxon>Sporadotrichida</taxon>
        <taxon>Oxytrichidae</taxon>
        <taxon>Stylonychinae</taxon>
        <taxon>Stylonychia</taxon>
    </lineage>
</organism>
<protein>
    <submittedName>
        <fullName evidence="2">Uncharacterized protein</fullName>
    </submittedName>
</protein>
<keyword evidence="3" id="KW-1185">Reference proteome</keyword>
<accession>A0A077ZYM4</accession>